<dbReference type="Pfam" id="PF04816">
    <property type="entry name" value="TrmK"/>
    <property type="match status" value="1"/>
</dbReference>
<comment type="caution">
    <text evidence="1">The sequence shown here is derived from an EMBL/GenBank/DDBJ whole genome shotgun (WGS) entry which is preliminary data.</text>
</comment>
<gene>
    <name evidence="1" type="ORF">ACFSBK_11285</name>
</gene>
<organism evidence="1 2">
    <name type="scientific">Carnobacterium antarcticum</name>
    <dbReference type="NCBI Taxonomy" id="2126436"/>
    <lineage>
        <taxon>Bacteria</taxon>
        <taxon>Bacillati</taxon>
        <taxon>Bacillota</taxon>
        <taxon>Bacilli</taxon>
        <taxon>Lactobacillales</taxon>
        <taxon>Carnobacteriaceae</taxon>
        <taxon>Carnobacterium</taxon>
    </lineage>
</organism>
<evidence type="ECO:0000313" key="2">
    <source>
        <dbReference type="Proteomes" id="UP001597285"/>
    </source>
</evidence>
<reference evidence="2" key="1">
    <citation type="journal article" date="2019" name="Int. J. Syst. Evol. Microbiol.">
        <title>The Global Catalogue of Microorganisms (GCM) 10K type strain sequencing project: providing services to taxonomists for standard genome sequencing and annotation.</title>
        <authorList>
            <consortium name="The Broad Institute Genomics Platform"/>
            <consortium name="The Broad Institute Genome Sequencing Center for Infectious Disease"/>
            <person name="Wu L."/>
            <person name="Ma J."/>
        </authorList>
    </citation>
    <scope>NUCLEOTIDE SEQUENCE [LARGE SCALE GENOMIC DNA]</scope>
    <source>
        <strain evidence="2">KCTC 42143</strain>
    </source>
</reference>
<sequence length="235" mass="25961">MDTKKLSLRLEKAASYVQPGARLADIGSDHAYLPCALAAAGRIESAIAGEIIEGPFQIATKQVERLGLQKMVTVRLGDGLTIIDPESDQLTAITICGMGGALIASILEEGKQLKKLTGKERLILQPNKDEAELRTWLVKHGYQMMHEALLEESGKLYEIMVAEKANFLPVVATEADIAFGFHLRKEKSPLFIKKWQNELAKNTQILADLSKSATEQSAKMNCFKARIDNIEELLR</sequence>
<dbReference type="SUPFAM" id="SSF53335">
    <property type="entry name" value="S-adenosyl-L-methionine-dependent methyltransferases"/>
    <property type="match status" value="1"/>
</dbReference>
<name>A0ABW4NRL5_9LACT</name>
<dbReference type="Proteomes" id="UP001597285">
    <property type="component" value="Unassembled WGS sequence"/>
</dbReference>
<evidence type="ECO:0000313" key="1">
    <source>
        <dbReference type="EMBL" id="MFD1800431.1"/>
    </source>
</evidence>
<accession>A0ABW4NRL5</accession>
<dbReference type="InterPro" id="IPR029063">
    <property type="entry name" value="SAM-dependent_MTases_sf"/>
</dbReference>
<dbReference type="PANTHER" id="PTHR38451">
    <property type="entry name" value="TRNA (ADENINE(22)-N(1))-METHYLTRANSFERASE"/>
    <property type="match status" value="1"/>
</dbReference>
<dbReference type="RefSeq" id="WP_058918568.1">
    <property type="nucleotide sequence ID" value="NZ_JBHSQC010000008.1"/>
</dbReference>
<dbReference type="Gene3D" id="3.40.50.150">
    <property type="entry name" value="Vaccinia Virus protein VP39"/>
    <property type="match status" value="1"/>
</dbReference>
<dbReference type="Gene3D" id="1.10.287.1890">
    <property type="match status" value="1"/>
</dbReference>
<proteinExistence type="predicted"/>
<keyword evidence="2" id="KW-1185">Reference proteome</keyword>
<protein>
    <submittedName>
        <fullName evidence="1">tRNA (Adenine(22)-N(1))-methyltransferase</fullName>
    </submittedName>
</protein>
<dbReference type="InterPro" id="IPR006901">
    <property type="entry name" value="TrmK"/>
</dbReference>
<dbReference type="EMBL" id="JBHUFF010000020">
    <property type="protein sequence ID" value="MFD1800431.1"/>
    <property type="molecule type" value="Genomic_DNA"/>
</dbReference>
<dbReference type="PANTHER" id="PTHR38451:SF1">
    <property type="entry name" value="TRNA (ADENINE(22)-N(1))-METHYLTRANSFERASE"/>
    <property type="match status" value="1"/>
</dbReference>
<dbReference type="PIRSF" id="PIRSF018637">
    <property type="entry name" value="TrmK"/>
    <property type="match status" value="1"/>
</dbReference>